<dbReference type="EMBL" id="JACSQJ010000004">
    <property type="protein sequence ID" value="MBD7988137.1"/>
    <property type="molecule type" value="Genomic_DNA"/>
</dbReference>
<evidence type="ECO:0000259" key="3">
    <source>
        <dbReference type="PROSITE" id="PS50222"/>
    </source>
</evidence>
<proteinExistence type="predicted"/>
<dbReference type="PROSITE" id="PS00018">
    <property type="entry name" value="EF_HAND_1"/>
    <property type="match status" value="1"/>
</dbReference>
<dbReference type="InterPro" id="IPR018247">
    <property type="entry name" value="EF_Hand_1_Ca_BS"/>
</dbReference>
<dbReference type="Gene3D" id="1.10.238.10">
    <property type="entry name" value="EF-hand"/>
    <property type="match status" value="1"/>
</dbReference>
<gene>
    <name evidence="4" type="ORF">H9645_08860</name>
</gene>
<dbReference type="Pfam" id="PF13202">
    <property type="entry name" value="EF-hand_5"/>
    <property type="match status" value="2"/>
</dbReference>
<accession>A0ABR8UJE6</accession>
<comment type="caution">
    <text evidence="4">The sequence shown here is derived from an EMBL/GenBank/DDBJ whole genome shotgun (WGS) entry which is preliminary data.</text>
</comment>
<evidence type="ECO:0000256" key="1">
    <source>
        <dbReference type="SAM" id="MobiDB-lite"/>
    </source>
</evidence>
<name>A0ABR8UJE6_9GAMM</name>
<dbReference type="SUPFAM" id="SSF47473">
    <property type="entry name" value="EF-hand"/>
    <property type="match status" value="1"/>
</dbReference>
<sequence>MKNARKPIAAVLALGAVLAMPLALAQSAVTPEVREAQKAAVESAAAAQATQDAAQPAPTAADVPPAGRQLGWDDVDADGNGTISREESAALPALASVFGDADADGDGELTADEYRAHAAKAGGEG</sequence>
<feature type="domain" description="EF-hand" evidence="3">
    <location>
        <begin position="89"/>
        <end position="124"/>
    </location>
</feature>
<keyword evidence="2" id="KW-0732">Signal</keyword>
<evidence type="ECO:0000256" key="2">
    <source>
        <dbReference type="SAM" id="SignalP"/>
    </source>
</evidence>
<dbReference type="InterPro" id="IPR002048">
    <property type="entry name" value="EF_hand_dom"/>
</dbReference>
<feature type="region of interest" description="Disordered" evidence="1">
    <location>
        <begin position="42"/>
        <end position="84"/>
    </location>
</feature>
<evidence type="ECO:0000313" key="5">
    <source>
        <dbReference type="Proteomes" id="UP000647183"/>
    </source>
</evidence>
<keyword evidence="5" id="KW-1185">Reference proteome</keyword>
<dbReference type="RefSeq" id="WP_191729340.1">
    <property type="nucleotide sequence ID" value="NZ_JACSQJ010000004.1"/>
</dbReference>
<dbReference type="Proteomes" id="UP000647183">
    <property type="component" value="Unassembled WGS sequence"/>
</dbReference>
<reference evidence="4 5" key="1">
    <citation type="submission" date="2020-08" db="EMBL/GenBank/DDBJ databases">
        <title>A Genomic Blueprint of the Chicken Gut Microbiome.</title>
        <authorList>
            <person name="Gilroy R."/>
            <person name="Ravi A."/>
            <person name="Getino M."/>
            <person name="Pursley I."/>
            <person name="Horton D.L."/>
            <person name="Alikhan N.-F."/>
            <person name="Baker D."/>
            <person name="Gharbi K."/>
            <person name="Hall N."/>
            <person name="Watson M."/>
            <person name="Adriaenssens E.M."/>
            <person name="Foster-Nyarko E."/>
            <person name="Jarju S."/>
            <person name="Secka A."/>
            <person name="Antonio M."/>
            <person name="Oren A."/>
            <person name="Chaudhuri R."/>
            <person name="La Ragione R.M."/>
            <person name="Hildebrand F."/>
            <person name="Pallen M.J."/>
        </authorList>
    </citation>
    <scope>NUCLEOTIDE SEQUENCE [LARGE SCALE GENOMIC DNA]</scope>
    <source>
        <strain evidence="4 5">Sa2BVA3</strain>
    </source>
</reference>
<feature type="compositionally biased region" description="Low complexity" evidence="1">
    <location>
        <begin position="42"/>
        <end position="66"/>
    </location>
</feature>
<feature type="signal peptide" evidence="2">
    <location>
        <begin position="1"/>
        <end position="25"/>
    </location>
</feature>
<dbReference type="InterPro" id="IPR011992">
    <property type="entry name" value="EF-hand-dom_pair"/>
</dbReference>
<organism evidence="4 5">
    <name type="scientific">Luteimonas colneyensis</name>
    <dbReference type="NCBI Taxonomy" id="2762230"/>
    <lineage>
        <taxon>Bacteria</taxon>
        <taxon>Pseudomonadati</taxon>
        <taxon>Pseudomonadota</taxon>
        <taxon>Gammaproteobacteria</taxon>
        <taxon>Lysobacterales</taxon>
        <taxon>Lysobacteraceae</taxon>
        <taxon>Luteimonas</taxon>
    </lineage>
</organism>
<evidence type="ECO:0000313" key="4">
    <source>
        <dbReference type="EMBL" id="MBD7988137.1"/>
    </source>
</evidence>
<dbReference type="PROSITE" id="PS50222">
    <property type="entry name" value="EF_HAND_2"/>
    <property type="match status" value="1"/>
</dbReference>
<dbReference type="CDD" id="cd00051">
    <property type="entry name" value="EFh"/>
    <property type="match status" value="1"/>
</dbReference>
<protein>
    <submittedName>
        <fullName evidence="4">EF-hand domain-containing protein</fullName>
    </submittedName>
</protein>
<feature type="chain" id="PRO_5045793364" evidence="2">
    <location>
        <begin position="26"/>
        <end position="125"/>
    </location>
</feature>